<keyword evidence="2 7" id="KW-0732">Signal</keyword>
<evidence type="ECO:0000313" key="10">
    <source>
        <dbReference type="Proteomes" id="UP000030816"/>
    </source>
</evidence>
<reference evidence="9 10" key="1">
    <citation type="journal article" date="2014" name="Proc. Natl. Acad. Sci. U.S.A.">
        <title>Trajectory and genomic determinants of fungal-pathogen speciation and host adaptation.</title>
        <authorList>
            <person name="Hu X."/>
            <person name="Xiao G."/>
            <person name="Zheng P."/>
            <person name="Shang Y."/>
            <person name="Su Y."/>
            <person name="Zhang X."/>
            <person name="Liu X."/>
            <person name="Zhan S."/>
            <person name="St Leger R.J."/>
            <person name="Wang C."/>
        </authorList>
    </citation>
    <scope>NUCLEOTIDE SEQUENCE [LARGE SCALE GENOMIC DNA]</scope>
    <source>
        <strain evidence="9 10">ARSEF 1941</strain>
    </source>
</reference>
<dbReference type="InterPro" id="IPR017850">
    <property type="entry name" value="Alkaline_phosphatase_core_sf"/>
</dbReference>
<dbReference type="GO" id="GO:0004065">
    <property type="term" value="F:arylsulfatase activity"/>
    <property type="evidence" value="ECO:0007669"/>
    <property type="project" value="UniProtKB-UniRule"/>
</dbReference>
<dbReference type="Proteomes" id="UP000030816">
    <property type="component" value="Unassembled WGS sequence"/>
</dbReference>
<dbReference type="GeneID" id="63741113"/>
<keyword evidence="4" id="KW-0325">Glycoprotein</keyword>
<dbReference type="Pfam" id="PF00884">
    <property type="entry name" value="Sulfatase"/>
    <property type="match status" value="1"/>
</dbReference>
<dbReference type="PIRSF" id="PIRSF000972">
    <property type="entry name" value="Arylsulf_plant"/>
    <property type="match status" value="1"/>
</dbReference>
<keyword evidence="3 5" id="KW-0378">Hydrolase</keyword>
<dbReference type="EC" id="3.1.6.1" evidence="5"/>
<dbReference type="InterPro" id="IPR024607">
    <property type="entry name" value="Sulfatase_CS"/>
</dbReference>
<dbReference type="OrthoDB" id="96314at2759"/>
<comment type="caution">
    <text evidence="9">The sequence shown here is derived from an EMBL/GenBank/DDBJ whole genome shotgun (WGS) entry which is preliminary data.</text>
</comment>
<dbReference type="AlphaFoldDB" id="A0A0B2WHA3"/>
<organism evidence="9 10">
    <name type="scientific">Metarhizium album (strain ARSEF 1941)</name>
    <dbReference type="NCBI Taxonomy" id="1081103"/>
    <lineage>
        <taxon>Eukaryota</taxon>
        <taxon>Fungi</taxon>
        <taxon>Dikarya</taxon>
        <taxon>Ascomycota</taxon>
        <taxon>Pezizomycotina</taxon>
        <taxon>Sordariomycetes</taxon>
        <taxon>Hypocreomycetidae</taxon>
        <taxon>Hypocreales</taxon>
        <taxon>Clavicipitaceae</taxon>
        <taxon>Metarhizium</taxon>
    </lineage>
</organism>
<protein>
    <recommendedName>
        <fullName evidence="5">Arylsulfatase</fullName>
        <shortName evidence="5">AS</shortName>
        <ecNumber evidence="5">3.1.6.1</ecNumber>
    </recommendedName>
    <alternativeName>
        <fullName evidence="5">Aryl-sulfate sulphohydrolase</fullName>
    </alternativeName>
</protein>
<sequence length="566" mass="63425">MATTLFLLATLGSAFIMAAGTGQNQTLPPRPNFVFIMTDDQDVRMKSLDYQDVVKEQLMKKGTTFTKHFCTVSVCCPSRVSLLTGKAAHNTNVTSLTWPYGGYLKFTAQGLNDAYLPVWLQNHGYNTYYTGKLMNDHSTTTYNKTFANGWTRSDFLLDPHTYSYTNSVMALDKEEYRSIKGLYSTDFIANRSLEFLGNAVAAGKPFFLGVAPVGPHSYVDSGRGFSNPVPAERHKNLFPGVRVPRSANFNPSKPGDASYLKTLPRLSSTQVSYLDGFYRSRLQALQSIDDMVGRIVDALDKTPSVLANTYIIYTSDNGYHLGQHRLPPGKACNIEEDINVPFIVRGPGVAQGQEVSLPTSHTDIVPTLFRLARLPLHDDFDGVPMPVTPDSRRQKAHRHPNEHVNVEYWGGGNHDGQGVFEDSARLMRQNTYKTLRLVGRDHDLMYAVWCTNEHQLYDMRDDPYQMKNLYGTKGNTSRYSIPALTARLDTLLLTLKNCKGKVCREPWRTLFPGPDDAVVSLDQAMDAKYDGFFAKQEKVTFSKCAYGQLLEFEGALRPAIYKDSRA</sequence>
<evidence type="ECO:0000256" key="7">
    <source>
        <dbReference type="SAM" id="SignalP"/>
    </source>
</evidence>
<dbReference type="InterPro" id="IPR000917">
    <property type="entry name" value="Sulfatase_N"/>
</dbReference>
<dbReference type="FunFam" id="3.40.720.10:FF:000051">
    <property type="entry name" value="Arylsulfatase"/>
    <property type="match status" value="1"/>
</dbReference>
<dbReference type="SUPFAM" id="SSF53649">
    <property type="entry name" value="Alkaline phosphatase-like"/>
    <property type="match status" value="1"/>
</dbReference>
<evidence type="ECO:0000259" key="8">
    <source>
        <dbReference type="Pfam" id="PF00884"/>
    </source>
</evidence>
<evidence type="ECO:0000256" key="3">
    <source>
        <dbReference type="ARBA" id="ARBA00022801"/>
    </source>
</evidence>
<dbReference type="RefSeq" id="XP_040676447.1">
    <property type="nucleotide sequence ID" value="XM_040825456.1"/>
</dbReference>
<feature type="domain" description="Sulfatase N-terminal" evidence="8">
    <location>
        <begin position="31"/>
        <end position="372"/>
    </location>
</feature>
<dbReference type="GO" id="GO:0008449">
    <property type="term" value="F:N-acetylglucosamine-6-sulfatase activity"/>
    <property type="evidence" value="ECO:0007669"/>
    <property type="project" value="TreeGrafter"/>
</dbReference>
<dbReference type="STRING" id="1081103.A0A0B2WHA3"/>
<dbReference type="EMBL" id="AZHE01000023">
    <property type="protein sequence ID" value="KHN95381.1"/>
    <property type="molecule type" value="Genomic_DNA"/>
</dbReference>
<feature type="modified residue" description="3-oxoalanine (Cys)" evidence="6">
    <location>
        <position position="75"/>
    </location>
</feature>
<dbReference type="CDD" id="cd16147">
    <property type="entry name" value="G6S"/>
    <property type="match status" value="1"/>
</dbReference>
<dbReference type="HOGENOM" id="CLU_006332_4_0_1"/>
<name>A0A0B2WHA3_METAS</name>
<dbReference type="Gene3D" id="3.40.720.10">
    <property type="entry name" value="Alkaline Phosphatase, subunit A"/>
    <property type="match status" value="1"/>
</dbReference>
<comment type="similarity">
    <text evidence="1 5">Belongs to the sulfatase family.</text>
</comment>
<feature type="signal peptide" evidence="7">
    <location>
        <begin position="1"/>
        <end position="18"/>
    </location>
</feature>
<evidence type="ECO:0000256" key="1">
    <source>
        <dbReference type="ARBA" id="ARBA00008779"/>
    </source>
</evidence>
<evidence type="ECO:0000256" key="6">
    <source>
        <dbReference type="PIRSR" id="PIRSR000972-50"/>
    </source>
</evidence>
<dbReference type="InterPro" id="IPR012083">
    <property type="entry name" value="Arylsulfatase"/>
</dbReference>
<comment type="catalytic activity">
    <reaction evidence="5">
        <text>an aryl sulfate + H2O = a phenol + sulfate + H(+)</text>
        <dbReference type="Rhea" id="RHEA:17261"/>
        <dbReference type="ChEBI" id="CHEBI:15377"/>
        <dbReference type="ChEBI" id="CHEBI:15378"/>
        <dbReference type="ChEBI" id="CHEBI:16189"/>
        <dbReference type="ChEBI" id="CHEBI:33853"/>
        <dbReference type="ChEBI" id="CHEBI:140317"/>
        <dbReference type="EC" id="3.1.6.1"/>
    </reaction>
</comment>
<comment type="PTM">
    <text evidence="6">The conversion to 3-oxoalanine (also known as C-formylglycine, FGly), of a serine or cysteine residue in prokaryotes and of a cysteine residue in eukaryotes, is critical for catalytic activity.</text>
</comment>
<dbReference type="PROSITE" id="PS00523">
    <property type="entry name" value="SULFATASE_1"/>
    <property type="match status" value="1"/>
</dbReference>
<evidence type="ECO:0000256" key="5">
    <source>
        <dbReference type="PIRNR" id="PIRNR000972"/>
    </source>
</evidence>
<keyword evidence="10" id="KW-1185">Reference proteome</keyword>
<dbReference type="GO" id="GO:0018958">
    <property type="term" value="P:phenol-containing compound metabolic process"/>
    <property type="evidence" value="ECO:0007669"/>
    <property type="project" value="InterPro"/>
</dbReference>
<dbReference type="PANTHER" id="PTHR43108">
    <property type="entry name" value="N-ACETYLGLUCOSAMINE-6-SULFATASE FAMILY MEMBER"/>
    <property type="match status" value="1"/>
</dbReference>
<dbReference type="PANTHER" id="PTHR43108:SF8">
    <property type="entry name" value="SD21168P"/>
    <property type="match status" value="1"/>
</dbReference>
<feature type="chain" id="PRO_5002095974" description="Arylsulfatase" evidence="7">
    <location>
        <begin position="19"/>
        <end position="566"/>
    </location>
</feature>
<evidence type="ECO:0000256" key="4">
    <source>
        <dbReference type="ARBA" id="ARBA00023180"/>
    </source>
</evidence>
<gene>
    <name evidence="9" type="ORF">MAM_06658</name>
</gene>
<dbReference type="GO" id="GO:0005539">
    <property type="term" value="F:glycosaminoglycan binding"/>
    <property type="evidence" value="ECO:0007669"/>
    <property type="project" value="TreeGrafter"/>
</dbReference>
<evidence type="ECO:0000256" key="2">
    <source>
        <dbReference type="ARBA" id="ARBA00022729"/>
    </source>
</evidence>
<evidence type="ECO:0000313" key="9">
    <source>
        <dbReference type="EMBL" id="KHN95381.1"/>
    </source>
</evidence>
<proteinExistence type="inferred from homology"/>
<accession>A0A0B2WHA3</accession>